<dbReference type="Pfam" id="PF04305">
    <property type="entry name" value="DUF455"/>
    <property type="match status" value="1"/>
</dbReference>
<dbReference type="AlphaFoldDB" id="A0A250X8F7"/>
<evidence type="ECO:0008006" key="4">
    <source>
        <dbReference type="Google" id="ProtNLM"/>
    </source>
</evidence>
<name>A0A250X8F7_9CHLO</name>
<keyword evidence="3" id="KW-1185">Reference proteome</keyword>
<sequence>MPGRHLALSATQKLCKKQAVRFPHDVPTEDSHGEYDWPGLRTWRASGLNFKRGWGEAGPTADLPAPGSTEYSYLQVPASLVEGAVMVLSTACPRAKAAFTHITWKAYSLGKIPLQRGTAIQFDDHHKADASWSIDQPLTLPHRPSRPLKPILVAPKQVYNIPNGGKPLPPCVQMLHNLAHIELNAIDLAWDTVARFAHLGLPAMFYEDFARVADDESRHLGWCLQRLEELGHDYGDMPAHDLLWEGAQMSSRDVGARLVVIPMSQEARGLDAGPRLVEKMTGHGDKRSAAIVGAIAAEEKAHVAVGVAWFRRVCNALELPRGSTFRSWISHLCPDLLKGNFNHAVRNEVGLPRDWYDSAHWPPVEKHRLLRYAEDAEKFKYKDLRHSVPEDVTTASRTPSCIQLQLLKETGANDLHLDSSTSKRVEATRKPESASHDLKSCSTHALEMSRDDNMVTLQSPALNITQLEYLNIRLVDMLSTECNIAHESRH</sequence>
<evidence type="ECO:0000313" key="3">
    <source>
        <dbReference type="Proteomes" id="UP000232323"/>
    </source>
</evidence>
<dbReference type="STRING" id="1157962.A0A250X8F7"/>
<dbReference type="CDD" id="cd00657">
    <property type="entry name" value="Ferritin_like"/>
    <property type="match status" value="1"/>
</dbReference>
<accession>A0A250X8F7</accession>
<evidence type="ECO:0000313" key="2">
    <source>
        <dbReference type="EMBL" id="GAX79371.1"/>
    </source>
</evidence>
<organism evidence="2 3">
    <name type="scientific">Chlamydomonas eustigma</name>
    <dbReference type="NCBI Taxonomy" id="1157962"/>
    <lineage>
        <taxon>Eukaryota</taxon>
        <taxon>Viridiplantae</taxon>
        <taxon>Chlorophyta</taxon>
        <taxon>core chlorophytes</taxon>
        <taxon>Chlorophyceae</taxon>
        <taxon>CS clade</taxon>
        <taxon>Chlamydomonadales</taxon>
        <taxon>Chlamydomonadaceae</taxon>
        <taxon>Chlamydomonas</taxon>
    </lineage>
</organism>
<dbReference type="OrthoDB" id="426882at2759"/>
<comment type="caution">
    <text evidence="2">The sequence shown here is derived from an EMBL/GenBank/DDBJ whole genome shotgun (WGS) entry which is preliminary data.</text>
</comment>
<proteinExistence type="predicted"/>
<dbReference type="PANTHER" id="PTHR42782">
    <property type="entry name" value="SI:CH73-314G15.3"/>
    <property type="match status" value="1"/>
</dbReference>
<dbReference type="InterPro" id="IPR007402">
    <property type="entry name" value="DUF455"/>
</dbReference>
<dbReference type="InterPro" id="IPR009078">
    <property type="entry name" value="Ferritin-like_SF"/>
</dbReference>
<protein>
    <recommendedName>
        <fullName evidence="4">DUF455 domain-containing protein</fullName>
    </recommendedName>
</protein>
<dbReference type="Proteomes" id="UP000232323">
    <property type="component" value="Unassembled WGS sequence"/>
</dbReference>
<gene>
    <name evidence="2" type="ORF">CEUSTIGMA_g6813.t1</name>
</gene>
<reference evidence="2 3" key="1">
    <citation type="submission" date="2017-08" db="EMBL/GenBank/DDBJ databases">
        <title>Acidophilic green algal genome provides insights into adaptation to an acidic environment.</title>
        <authorList>
            <person name="Hirooka S."/>
            <person name="Hirose Y."/>
            <person name="Kanesaki Y."/>
            <person name="Higuchi S."/>
            <person name="Fujiwara T."/>
            <person name="Onuma R."/>
            <person name="Era A."/>
            <person name="Ohbayashi R."/>
            <person name="Uzuka A."/>
            <person name="Nozaki H."/>
            <person name="Yoshikawa H."/>
            <person name="Miyagishima S.Y."/>
        </authorList>
    </citation>
    <scope>NUCLEOTIDE SEQUENCE [LARGE SCALE GENOMIC DNA]</scope>
    <source>
        <strain evidence="2 3">NIES-2499</strain>
    </source>
</reference>
<dbReference type="EMBL" id="BEGY01000042">
    <property type="protein sequence ID" value="GAX79371.1"/>
    <property type="molecule type" value="Genomic_DNA"/>
</dbReference>
<feature type="region of interest" description="Disordered" evidence="1">
    <location>
        <begin position="419"/>
        <end position="438"/>
    </location>
</feature>
<dbReference type="PANTHER" id="PTHR42782:SF4">
    <property type="entry name" value="DUF455 DOMAIN-CONTAINING PROTEIN"/>
    <property type="match status" value="1"/>
</dbReference>
<evidence type="ECO:0000256" key="1">
    <source>
        <dbReference type="SAM" id="MobiDB-lite"/>
    </source>
</evidence>
<dbReference type="SUPFAM" id="SSF47240">
    <property type="entry name" value="Ferritin-like"/>
    <property type="match status" value="1"/>
</dbReference>